<dbReference type="InterPro" id="IPR001447">
    <property type="entry name" value="Arylamine_N-AcTrfase"/>
</dbReference>
<sequence length="354" mass="38278">MKPYTPSQVAQYLNHVSYSSQTPPAPTLENLHLLVTAHLTSAPFESLSLHYSPTRRFSVAPDTVFHKIVEGNGVGGKRGGYCMETNTVFGCILRSLGYDVLSVGGRVSFATMGQQGEGFSGWSHMANIITVDGVRYLVDVGFGANTPLAPLPFPNAPATALATGNRKLELKPLLSTSHPDTPPSWIYSHRASPAEPWVDAYALAREEFHTPDFEVMNLTTMTRSFFTESVICVRTFLAGEEWFLAEKSRVGGEEAAVETEVGKGKGSDMAGQLILFGKTLKYRTLATPTADPTLSGEEVPDTRSDFGPDVPLLTFETERARIEALRTYFGVVLSAEDEAGILGLPSALAPEAQS</sequence>
<dbReference type="SUPFAM" id="SSF54001">
    <property type="entry name" value="Cysteine proteinases"/>
    <property type="match status" value="1"/>
</dbReference>
<organism evidence="2 3">
    <name type="scientific">Cephalotrichum gorgonifer</name>
    <dbReference type="NCBI Taxonomy" id="2041049"/>
    <lineage>
        <taxon>Eukaryota</taxon>
        <taxon>Fungi</taxon>
        <taxon>Dikarya</taxon>
        <taxon>Ascomycota</taxon>
        <taxon>Pezizomycotina</taxon>
        <taxon>Sordariomycetes</taxon>
        <taxon>Hypocreomycetidae</taxon>
        <taxon>Microascales</taxon>
        <taxon>Microascaceae</taxon>
        <taxon>Cephalotrichum</taxon>
    </lineage>
</organism>
<reference evidence="2" key="1">
    <citation type="submission" date="2018-03" db="EMBL/GenBank/DDBJ databases">
        <authorList>
            <person name="Guldener U."/>
        </authorList>
    </citation>
    <scope>NUCLEOTIDE SEQUENCE</scope>
</reference>
<comment type="caution">
    <text evidence="2">The sequence shown here is derived from an EMBL/GenBank/DDBJ whole genome shotgun (WGS) entry which is preliminary data.</text>
</comment>
<keyword evidence="3" id="KW-1185">Reference proteome</keyword>
<dbReference type="AlphaFoldDB" id="A0AAE8SQH0"/>
<dbReference type="Gene3D" id="3.30.2140.20">
    <property type="match status" value="1"/>
</dbReference>
<dbReference type="InterPro" id="IPR038765">
    <property type="entry name" value="Papain-like_cys_pep_sf"/>
</dbReference>
<accession>A0AAE8SQH0</accession>
<dbReference type="PANTHER" id="PTHR11786">
    <property type="entry name" value="N-HYDROXYARYLAMINE O-ACETYLTRANSFERASE"/>
    <property type="match status" value="1"/>
</dbReference>
<name>A0AAE8SQH0_9PEZI</name>
<gene>
    <name evidence="2" type="ORF">DNG_00123</name>
</gene>
<dbReference type="InterPro" id="IPR053710">
    <property type="entry name" value="Arylamine_NAT_domain_sf"/>
</dbReference>
<proteinExistence type="inferred from homology"/>
<comment type="similarity">
    <text evidence="1">Belongs to the arylamine N-acetyltransferase family.</text>
</comment>
<dbReference type="Pfam" id="PF00797">
    <property type="entry name" value="Acetyltransf_2"/>
    <property type="match status" value="1"/>
</dbReference>
<dbReference type="Proteomes" id="UP001187682">
    <property type="component" value="Unassembled WGS sequence"/>
</dbReference>
<dbReference type="GO" id="GO:0016407">
    <property type="term" value="F:acetyltransferase activity"/>
    <property type="evidence" value="ECO:0007669"/>
    <property type="project" value="InterPro"/>
</dbReference>
<protein>
    <submittedName>
        <fullName evidence="2">Related to arylamine N-acetyltransferase</fullName>
    </submittedName>
</protein>
<dbReference type="EMBL" id="ONZQ02000001">
    <property type="protein sequence ID" value="SPN96601.1"/>
    <property type="molecule type" value="Genomic_DNA"/>
</dbReference>
<evidence type="ECO:0000313" key="2">
    <source>
        <dbReference type="EMBL" id="SPN96601.1"/>
    </source>
</evidence>
<evidence type="ECO:0000256" key="1">
    <source>
        <dbReference type="ARBA" id="ARBA00006547"/>
    </source>
</evidence>
<dbReference type="PANTHER" id="PTHR11786:SF0">
    <property type="entry name" value="ARYLAMINE N-ACETYLTRANSFERASE 4-RELATED"/>
    <property type="match status" value="1"/>
</dbReference>
<evidence type="ECO:0000313" key="3">
    <source>
        <dbReference type="Proteomes" id="UP001187682"/>
    </source>
</evidence>